<dbReference type="AlphaFoldDB" id="A0A8J6HBE0"/>
<dbReference type="EMBL" id="JABDTM020022723">
    <property type="protein sequence ID" value="KAH0815710.1"/>
    <property type="molecule type" value="Genomic_DNA"/>
</dbReference>
<protein>
    <submittedName>
        <fullName evidence="2">Uncharacterized protein</fullName>
    </submittedName>
</protein>
<dbReference type="Proteomes" id="UP000719412">
    <property type="component" value="Unassembled WGS sequence"/>
</dbReference>
<keyword evidence="3" id="KW-1185">Reference proteome</keyword>
<organism evidence="2 3">
    <name type="scientific">Tenebrio molitor</name>
    <name type="common">Yellow mealworm beetle</name>
    <dbReference type="NCBI Taxonomy" id="7067"/>
    <lineage>
        <taxon>Eukaryota</taxon>
        <taxon>Metazoa</taxon>
        <taxon>Ecdysozoa</taxon>
        <taxon>Arthropoda</taxon>
        <taxon>Hexapoda</taxon>
        <taxon>Insecta</taxon>
        <taxon>Pterygota</taxon>
        <taxon>Neoptera</taxon>
        <taxon>Endopterygota</taxon>
        <taxon>Coleoptera</taxon>
        <taxon>Polyphaga</taxon>
        <taxon>Cucujiformia</taxon>
        <taxon>Tenebrionidae</taxon>
        <taxon>Tenebrio</taxon>
    </lineage>
</organism>
<name>A0A8J6HBE0_TENMO</name>
<evidence type="ECO:0000256" key="1">
    <source>
        <dbReference type="SAM" id="MobiDB-lite"/>
    </source>
</evidence>
<feature type="region of interest" description="Disordered" evidence="1">
    <location>
        <begin position="39"/>
        <end position="118"/>
    </location>
</feature>
<proteinExistence type="predicted"/>
<reference evidence="2" key="1">
    <citation type="journal article" date="2020" name="J Insects Food Feed">
        <title>The yellow mealworm (Tenebrio molitor) genome: a resource for the emerging insects as food and feed industry.</title>
        <authorList>
            <person name="Eriksson T."/>
            <person name="Andere A."/>
            <person name="Kelstrup H."/>
            <person name="Emery V."/>
            <person name="Picard C."/>
        </authorList>
    </citation>
    <scope>NUCLEOTIDE SEQUENCE</scope>
    <source>
        <strain evidence="2">Stoneville</strain>
        <tissue evidence="2">Whole head</tissue>
    </source>
</reference>
<sequence length="118" mass="12949">MADCKKKDAEGPCQIRVAPVLGFFGQGQSGVRSCSLVGSLGMTPAQQGGENNPLKRRVDDPREGSLYPPRRSVGIPLGRFPSRFGPPPRVRQHLLHTENTPLISPFEHNTHTRIGRNL</sequence>
<evidence type="ECO:0000313" key="3">
    <source>
        <dbReference type="Proteomes" id="UP000719412"/>
    </source>
</evidence>
<reference evidence="2" key="2">
    <citation type="submission" date="2021-08" db="EMBL/GenBank/DDBJ databases">
        <authorList>
            <person name="Eriksson T."/>
        </authorList>
    </citation>
    <scope>NUCLEOTIDE SEQUENCE</scope>
    <source>
        <strain evidence="2">Stoneville</strain>
        <tissue evidence="2">Whole head</tissue>
    </source>
</reference>
<comment type="caution">
    <text evidence="2">The sequence shown here is derived from an EMBL/GenBank/DDBJ whole genome shotgun (WGS) entry which is preliminary data.</text>
</comment>
<evidence type="ECO:0000313" key="2">
    <source>
        <dbReference type="EMBL" id="KAH0815710.1"/>
    </source>
</evidence>
<accession>A0A8J6HBE0</accession>
<gene>
    <name evidence="2" type="ORF">GEV33_007080</name>
</gene>